<feature type="compositionally biased region" description="Low complexity" evidence="8">
    <location>
        <begin position="193"/>
        <end position="205"/>
    </location>
</feature>
<dbReference type="GO" id="GO:0000139">
    <property type="term" value="C:Golgi membrane"/>
    <property type="evidence" value="ECO:0007669"/>
    <property type="project" value="UniProtKB-SubCell"/>
</dbReference>
<gene>
    <name evidence="10" type="ORF">HXX76_000197</name>
</gene>
<dbReference type="Pfam" id="PF09787">
    <property type="entry name" value="Golgin_A5"/>
    <property type="match status" value="1"/>
</dbReference>
<keyword evidence="3 9" id="KW-1133">Transmembrane helix</keyword>
<evidence type="ECO:0000256" key="4">
    <source>
        <dbReference type="ARBA" id="ARBA00023034"/>
    </source>
</evidence>
<dbReference type="PANTHER" id="PTHR13815">
    <property type="entry name" value="GOLGIN-84"/>
    <property type="match status" value="1"/>
</dbReference>
<keyword evidence="2 9" id="KW-0812">Transmembrane</keyword>
<evidence type="ECO:0000256" key="3">
    <source>
        <dbReference type="ARBA" id="ARBA00022989"/>
    </source>
</evidence>
<dbReference type="GO" id="GO:0031985">
    <property type="term" value="C:Golgi cisterna"/>
    <property type="evidence" value="ECO:0007669"/>
    <property type="project" value="TreeGrafter"/>
</dbReference>
<sequence>MAGGAHSTGGATAAAATAAAVGGGGASYTAPPAPPGSSGGDGTERVSGSGVGTSAGVSSSAAPALTTSALVPASAAVQSLQKQHADVDGAHGAGAHRRSGSGEADAKGVLFTATAATAAAAAAAAIAPTPGSGFAASTGPAPSATAPLTAAAVMPGAAAAMAAATLASATAAVTNSFSFFNLVGDELEGGAAPGVSGAAPSATSADGGGGGAAAGQVQALTRTVEQLRKRLEASRLENEQLEDMLARAEVKAQQEAALVASLREELSGLQHSRASSESTLAAQLAVAKSSLADVGGKYEASQRQVLLLEGQLAALEESSRRLMEQHNDREGGMLDALRSELSSAETRLAAERKAHQASRVAAAARESDLEAQIAGSTAALGDLTRSLEEANRKGRALEEEVVAATRGRNDLAAQVQSLQRQLADAGIEADSGTGADGDGHAGVMRSPGLAAKSAAAAAAAAAEMEVLRGELSHHKRAAELAKQAAEAGQAQVAAMTAELEALRHSIEQRKDTAQLEAQLREMSDMLYLKQTQLERLAAEKAAQQLKTERELESVRQELAKLTRATLGQGGGGGGGLPTSSLASAGTGHDVIPMDALGEPYQRLARNNKVGKAVKAAANFLDSTASTTSYVLRQYPLVRLGVFAYVVLIHLYVYLLIARMQRMATHWEASLGGAPVDG</sequence>
<evidence type="ECO:0000256" key="1">
    <source>
        <dbReference type="ARBA" id="ARBA00004194"/>
    </source>
</evidence>
<organism evidence="10 11">
    <name type="scientific">Chlamydomonas incerta</name>
    <dbReference type="NCBI Taxonomy" id="51695"/>
    <lineage>
        <taxon>Eukaryota</taxon>
        <taxon>Viridiplantae</taxon>
        <taxon>Chlorophyta</taxon>
        <taxon>core chlorophytes</taxon>
        <taxon>Chlorophyceae</taxon>
        <taxon>CS clade</taxon>
        <taxon>Chlamydomonadales</taxon>
        <taxon>Chlamydomonadaceae</taxon>
        <taxon>Chlamydomonas</taxon>
    </lineage>
</organism>
<feature type="coiled-coil region" evidence="7">
    <location>
        <begin position="298"/>
        <end position="354"/>
    </location>
</feature>
<evidence type="ECO:0000256" key="2">
    <source>
        <dbReference type="ARBA" id="ARBA00022692"/>
    </source>
</evidence>
<keyword evidence="6 9" id="KW-0472">Membrane</keyword>
<keyword evidence="5 7" id="KW-0175">Coiled coil</keyword>
<reference evidence="10" key="1">
    <citation type="journal article" date="2020" name="bioRxiv">
        <title>Comparative genomics of Chlamydomonas.</title>
        <authorList>
            <person name="Craig R.J."/>
            <person name="Hasan A.R."/>
            <person name="Ness R.W."/>
            <person name="Keightley P.D."/>
        </authorList>
    </citation>
    <scope>NUCLEOTIDE SEQUENCE</scope>
    <source>
        <strain evidence="10">SAG 7.73</strain>
    </source>
</reference>
<dbReference type="AlphaFoldDB" id="A0A835WDT1"/>
<evidence type="ECO:0000256" key="7">
    <source>
        <dbReference type="SAM" id="Coils"/>
    </source>
</evidence>
<feature type="coiled-coil region" evidence="7">
    <location>
        <begin position="217"/>
        <end position="265"/>
    </location>
</feature>
<feature type="compositionally biased region" description="Low complexity" evidence="8">
    <location>
        <begin position="46"/>
        <end position="58"/>
    </location>
</feature>
<feature type="transmembrane region" description="Helical" evidence="9">
    <location>
        <begin position="636"/>
        <end position="656"/>
    </location>
</feature>
<dbReference type="GO" id="GO:0000301">
    <property type="term" value="P:retrograde transport, vesicle recycling within Golgi"/>
    <property type="evidence" value="ECO:0007669"/>
    <property type="project" value="TreeGrafter"/>
</dbReference>
<evidence type="ECO:0008006" key="12">
    <source>
        <dbReference type="Google" id="ProtNLM"/>
    </source>
</evidence>
<evidence type="ECO:0000256" key="9">
    <source>
        <dbReference type="SAM" id="Phobius"/>
    </source>
</evidence>
<dbReference type="EMBL" id="JAEHOC010000001">
    <property type="protein sequence ID" value="KAG2445585.1"/>
    <property type="molecule type" value="Genomic_DNA"/>
</dbReference>
<dbReference type="Proteomes" id="UP000650467">
    <property type="component" value="Unassembled WGS sequence"/>
</dbReference>
<dbReference type="PANTHER" id="PTHR13815:SF7">
    <property type="entry name" value="GOLGIN SUBFAMILY A MEMBER 5"/>
    <property type="match status" value="1"/>
</dbReference>
<dbReference type="OrthoDB" id="248903at2759"/>
<proteinExistence type="predicted"/>
<dbReference type="InterPro" id="IPR019177">
    <property type="entry name" value="Golgin_subfamily_A_member_5"/>
</dbReference>
<accession>A0A835WDT1</accession>
<evidence type="ECO:0000256" key="5">
    <source>
        <dbReference type="ARBA" id="ARBA00023054"/>
    </source>
</evidence>
<name>A0A835WDT1_CHLIN</name>
<feature type="region of interest" description="Disordered" evidence="8">
    <location>
        <begin position="193"/>
        <end position="214"/>
    </location>
</feature>
<comment type="subcellular location">
    <subcellularLocation>
        <location evidence="1">Golgi apparatus membrane</location>
        <topology evidence="1">Single-pass membrane protein</topology>
    </subcellularLocation>
</comment>
<evidence type="ECO:0000313" key="11">
    <source>
        <dbReference type="Proteomes" id="UP000650467"/>
    </source>
</evidence>
<feature type="coiled-coil region" evidence="7">
    <location>
        <begin position="380"/>
        <end position="428"/>
    </location>
</feature>
<evidence type="ECO:0000256" key="6">
    <source>
        <dbReference type="ARBA" id="ARBA00023136"/>
    </source>
</evidence>
<evidence type="ECO:0000256" key="8">
    <source>
        <dbReference type="SAM" id="MobiDB-lite"/>
    </source>
</evidence>
<evidence type="ECO:0000313" key="10">
    <source>
        <dbReference type="EMBL" id="KAG2445585.1"/>
    </source>
</evidence>
<keyword evidence="4" id="KW-0333">Golgi apparatus</keyword>
<feature type="region of interest" description="Disordered" evidence="8">
    <location>
        <begin position="21"/>
        <end position="58"/>
    </location>
</feature>
<keyword evidence="11" id="KW-1185">Reference proteome</keyword>
<protein>
    <recommendedName>
        <fullName evidence="12">Golgin-84</fullName>
    </recommendedName>
</protein>
<feature type="region of interest" description="Disordered" evidence="8">
    <location>
        <begin position="82"/>
        <end position="102"/>
    </location>
</feature>
<dbReference type="GO" id="GO:0007030">
    <property type="term" value="P:Golgi organization"/>
    <property type="evidence" value="ECO:0007669"/>
    <property type="project" value="InterPro"/>
</dbReference>
<feature type="coiled-coil region" evidence="7">
    <location>
        <begin position="528"/>
        <end position="564"/>
    </location>
</feature>
<comment type="caution">
    <text evidence="10">The sequence shown here is derived from an EMBL/GenBank/DDBJ whole genome shotgun (WGS) entry which is preliminary data.</text>
</comment>